<sequence length="250" mass="28402">MESRASPFDLIVFDFKGTLQVKKKKIKADKQTKKILKLRRRATNFFESINEAGVGPLPTFDDFFAAFLKSKEKFDNEKPDCYSWSEVLDEIVAEFQLPDVSQYYNQFQDSVPAPLYPGVKELLQRIQQNDIPLVMLRNSNLSRVSMEKTLQTLDIGQYFKYIVTSGEVGIRKPDKRIFEFCIQKGLPGQAVSSERILMVGNETEADISGAKSLGWKTVLLCNTESTSNGLADYDLPSIQELHDVIFPPKL</sequence>
<dbReference type="InterPro" id="IPR036412">
    <property type="entry name" value="HAD-like_sf"/>
</dbReference>
<dbReference type="Pfam" id="PF00702">
    <property type="entry name" value="Hydrolase"/>
    <property type="match status" value="1"/>
</dbReference>
<reference evidence="1" key="1">
    <citation type="submission" date="2021-01" db="EMBL/GenBank/DDBJ databases">
        <authorList>
            <person name="Corre E."/>
            <person name="Pelletier E."/>
            <person name="Niang G."/>
            <person name="Scheremetjew M."/>
            <person name="Finn R."/>
            <person name="Kale V."/>
            <person name="Holt S."/>
            <person name="Cochrane G."/>
            <person name="Meng A."/>
            <person name="Brown T."/>
            <person name="Cohen L."/>
        </authorList>
    </citation>
    <scope>NUCLEOTIDE SEQUENCE</scope>
    <source>
        <strain evidence="1">DIVA3 518/3/11/1/6</strain>
    </source>
</reference>
<dbReference type="NCBIfam" id="TIGR01549">
    <property type="entry name" value="HAD-SF-IA-v1"/>
    <property type="match status" value="1"/>
</dbReference>
<organism evidence="1">
    <name type="scientific">Vannella robusta</name>
    <dbReference type="NCBI Taxonomy" id="1487602"/>
    <lineage>
        <taxon>Eukaryota</taxon>
        <taxon>Amoebozoa</taxon>
        <taxon>Discosea</taxon>
        <taxon>Flabellinia</taxon>
        <taxon>Vannellidae</taxon>
        <taxon>Vannella</taxon>
    </lineage>
</organism>
<dbReference type="InterPro" id="IPR051828">
    <property type="entry name" value="HAD-like_hydrolase_domain"/>
</dbReference>
<dbReference type="SFLD" id="SFLDS00003">
    <property type="entry name" value="Haloacid_Dehalogenase"/>
    <property type="match status" value="1"/>
</dbReference>
<gene>
    <name evidence="1" type="ORF">VSP0166_LOCUS8660</name>
</gene>
<evidence type="ECO:0000313" key="1">
    <source>
        <dbReference type="EMBL" id="CAE2219847.1"/>
    </source>
</evidence>
<dbReference type="InterPro" id="IPR006439">
    <property type="entry name" value="HAD-SF_hydro_IA"/>
</dbReference>
<dbReference type="AlphaFoldDB" id="A0A7S4I6D6"/>
<dbReference type="SUPFAM" id="SSF56784">
    <property type="entry name" value="HAD-like"/>
    <property type="match status" value="1"/>
</dbReference>
<dbReference type="SFLD" id="SFLDG01129">
    <property type="entry name" value="C1.5:_HAD__Beta-PGM__Phosphata"/>
    <property type="match status" value="1"/>
</dbReference>
<dbReference type="PANTHER" id="PTHR46191:SF2">
    <property type="entry name" value="HALOACID DEHALOGENASE-LIKE HYDROLASE DOMAIN-CONTAINING PROTEIN 3"/>
    <property type="match status" value="1"/>
</dbReference>
<name>A0A7S4I6D6_9EUKA</name>
<accession>A0A7S4I6D6</accession>
<proteinExistence type="predicted"/>
<dbReference type="InterPro" id="IPR023214">
    <property type="entry name" value="HAD_sf"/>
</dbReference>
<dbReference type="PANTHER" id="PTHR46191">
    <property type="match status" value="1"/>
</dbReference>
<protein>
    <submittedName>
        <fullName evidence="1">Uncharacterized protein</fullName>
    </submittedName>
</protein>
<dbReference type="EMBL" id="HBKP01012344">
    <property type="protein sequence ID" value="CAE2219847.1"/>
    <property type="molecule type" value="Transcribed_RNA"/>
</dbReference>
<dbReference type="Gene3D" id="3.40.50.1000">
    <property type="entry name" value="HAD superfamily/HAD-like"/>
    <property type="match status" value="1"/>
</dbReference>
<dbReference type="Gene3D" id="1.10.150.520">
    <property type="match status" value="1"/>
</dbReference>